<dbReference type="Pfam" id="PF04392">
    <property type="entry name" value="ABC_sub_bind"/>
    <property type="match status" value="1"/>
</dbReference>
<dbReference type="PANTHER" id="PTHR35271:SF1">
    <property type="entry name" value="ABC TRANSPORTER, SUBSTRATE-BINDING LIPOPROTEIN"/>
    <property type="match status" value="1"/>
</dbReference>
<gene>
    <name evidence="1" type="ORF">P618_200033</name>
</gene>
<proteinExistence type="predicted"/>
<dbReference type="AlphaFoldDB" id="W6TVG1"/>
<dbReference type="InterPro" id="IPR028082">
    <property type="entry name" value="Peripla_BP_I"/>
</dbReference>
<dbReference type="Gene3D" id="3.40.50.2300">
    <property type="match status" value="2"/>
</dbReference>
<dbReference type="Proteomes" id="UP000019112">
    <property type="component" value="Unassembled WGS sequence"/>
</dbReference>
<reference evidence="1 2" key="1">
    <citation type="journal article" date="2014" name="FEMS Microbiol. Lett.">
        <title>Draft genome sequences of three Holospora species (Holospora obtusa, Holospora undulata, and Holospora elegans), endonuclear symbiotic bacteria of the ciliate Paramecium caudatum.</title>
        <authorList>
            <person name="Dohra H."/>
            <person name="Tanaka K."/>
            <person name="Suzuki T."/>
            <person name="Fujishima M."/>
            <person name="Suzuki H."/>
        </authorList>
    </citation>
    <scope>NUCLEOTIDE SEQUENCE [LARGE SCALE GENOMIC DNA]</scope>
    <source>
        <strain evidence="1 2">F1</strain>
    </source>
</reference>
<dbReference type="STRING" id="1399147.P618_200033"/>
<evidence type="ECO:0000313" key="1">
    <source>
        <dbReference type="EMBL" id="ETZ07762.1"/>
    </source>
</evidence>
<dbReference type="SUPFAM" id="SSF53822">
    <property type="entry name" value="Periplasmic binding protein-like I"/>
    <property type="match status" value="1"/>
</dbReference>
<dbReference type="InterPro" id="IPR007487">
    <property type="entry name" value="ABC_transpt-TYRBP-like"/>
</dbReference>
<dbReference type="OrthoDB" id="9776955at2"/>
<keyword evidence="2" id="KW-1185">Reference proteome</keyword>
<name>W6TVG1_HOLOB</name>
<dbReference type="CDD" id="cd06325">
    <property type="entry name" value="PBP1_ABC_unchar_transporter"/>
    <property type="match status" value="1"/>
</dbReference>
<dbReference type="RefSeq" id="WP_021826762.1">
    <property type="nucleotide sequence ID" value="NZ_AWTR02000004.1"/>
</dbReference>
<evidence type="ECO:0008006" key="3">
    <source>
        <dbReference type="Google" id="ProtNLM"/>
    </source>
</evidence>
<accession>W6TVG1</accession>
<protein>
    <recommendedName>
        <fullName evidence="3">ABC transporter substrate binding protein</fullName>
    </recommendedName>
</protein>
<sequence>MKKIFLLLTAGLYSALPVSFGKNVKKKVYIQQFVEHPALNETVKGIVDGLKHNGYTPEDNLDLRIESAQANPALASQIAAKFVNQAPDIVVGIGTVSAQSFVKYTKKNNIKLIFSSITDPLQSELVKNLKTPKNNVSGVSNFVKLSPQIQLFKNIQPNLKRLGFLYNPSESNSLSMITKLKELCPKFDITLIVQAANKTSEVAQAMTNLVSKVDAVFIGNDNTALSALQIIINTATKVKVPVYVSDTDAVKLGALAALGPNQYKIGLQTAHMISRILKGQDIGSTAVEFPTETELYLNENAAKNLEIQINETLKDKAEKILGRSS</sequence>
<comment type="caution">
    <text evidence="1">The sequence shown here is derived from an EMBL/GenBank/DDBJ whole genome shotgun (WGS) entry which is preliminary data.</text>
</comment>
<dbReference type="eggNOG" id="COG2984">
    <property type="taxonomic scope" value="Bacteria"/>
</dbReference>
<dbReference type="PANTHER" id="PTHR35271">
    <property type="entry name" value="ABC TRANSPORTER, SUBSTRATE-BINDING LIPOPROTEIN-RELATED"/>
    <property type="match status" value="1"/>
</dbReference>
<dbReference type="EMBL" id="AWTR02000004">
    <property type="protein sequence ID" value="ETZ07762.1"/>
    <property type="molecule type" value="Genomic_DNA"/>
</dbReference>
<organism evidence="1 2">
    <name type="scientific">Holospora obtusa F1</name>
    <dbReference type="NCBI Taxonomy" id="1399147"/>
    <lineage>
        <taxon>Bacteria</taxon>
        <taxon>Pseudomonadati</taxon>
        <taxon>Pseudomonadota</taxon>
        <taxon>Alphaproteobacteria</taxon>
        <taxon>Holosporales</taxon>
        <taxon>Holosporaceae</taxon>
        <taxon>Holospora</taxon>
    </lineage>
</organism>
<evidence type="ECO:0000313" key="2">
    <source>
        <dbReference type="Proteomes" id="UP000019112"/>
    </source>
</evidence>